<dbReference type="AlphaFoldDB" id="A0A5B7GR18"/>
<feature type="region of interest" description="Disordered" evidence="1">
    <location>
        <begin position="413"/>
        <end position="436"/>
    </location>
</feature>
<dbReference type="Proteomes" id="UP000324222">
    <property type="component" value="Unassembled WGS sequence"/>
</dbReference>
<reference evidence="2 3" key="1">
    <citation type="submission" date="2019-05" db="EMBL/GenBank/DDBJ databases">
        <title>Another draft genome of Portunus trituberculatus and its Hox gene families provides insights of decapod evolution.</title>
        <authorList>
            <person name="Jeong J.-H."/>
            <person name="Song I."/>
            <person name="Kim S."/>
            <person name="Choi T."/>
            <person name="Kim D."/>
            <person name="Ryu S."/>
            <person name="Kim W."/>
        </authorList>
    </citation>
    <scope>NUCLEOTIDE SEQUENCE [LARGE SCALE GENOMIC DNA]</scope>
    <source>
        <tissue evidence="2">Muscle</tissue>
    </source>
</reference>
<evidence type="ECO:0000313" key="2">
    <source>
        <dbReference type="EMBL" id="MPC62611.1"/>
    </source>
</evidence>
<sequence length="525" mass="53663">MRTHPETQHDQGDQRARSGHHAHSPHPLPHQSLRQQQAAAPPPGHLMLLAQAAGGGGDGRGVAPCGAHVCPLLVGQAHGAGLHLLLARLAGLVKPPDDMLGAGRPAHLLPPADHAAPAAPERVLVVVERRQVCGGVVGEALLLSGVGQALPRHQYLLLLVVAVPHRLARAVLTGQASLGGTSAPRRLGEIYAGLRLWAQDASVLHQMSQGLVGGEGVALVNAVGVAPPRRVRRPSAAATRILLGTAGVRAVRPAVSTASRGNLAFLRYRDVGVSGRVGIRASLARGLVGCPGVGVGLIRGTLAGLVGGPVAGVQGIAGVLCQILLEGGGVVGLGEGEVVLARAIGVAGHRGRHVVLRVRVPGGGVPGLGPPLGVVMGVPHGAGGGRSGRCHTPSPRRRSWPQPRLLARAAVRRHAPHAAPPPAATPTGSRVAGGRPEAELRRRRALWALLPHSRLAPGGTESEARPLGARCRSVALSPRPDTLCSLRACVCARACVRPAAPLLRPHPPSIPPPPPPAAAPLPRPY</sequence>
<dbReference type="EMBL" id="VSRR010019865">
    <property type="protein sequence ID" value="MPC62611.1"/>
    <property type="molecule type" value="Genomic_DNA"/>
</dbReference>
<name>A0A5B7GR18_PORTR</name>
<gene>
    <name evidence="2" type="ORF">E2C01_056701</name>
</gene>
<proteinExistence type="predicted"/>
<organism evidence="2 3">
    <name type="scientific">Portunus trituberculatus</name>
    <name type="common">Swimming crab</name>
    <name type="synonym">Neptunus trituberculatus</name>
    <dbReference type="NCBI Taxonomy" id="210409"/>
    <lineage>
        <taxon>Eukaryota</taxon>
        <taxon>Metazoa</taxon>
        <taxon>Ecdysozoa</taxon>
        <taxon>Arthropoda</taxon>
        <taxon>Crustacea</taxon>
        <taxon>Multicrustacea</taxon>
        <taxon>Malacostraca</taxon>
        <taxon>Eumalacostraca</taxon>
        <taxon>Eucarida</taxon>
        <taxon>Decapoda</taxon>
        <taxon>Pleocyemata</taxon>
        <taxon>Brachyura</taxon>
        <taxon>Eubrachyura</taxon>
        <taxon>Portunoidea</taxon>
        <taxon>Portunidae</taxon>
        <taxon>Portuninae</taxon>
        <taxon>Portunus</taxon>
    </lineage>
</organism>
<feature type="region of interest" description="Disordered" evidence="1">
    <location>
        <begin position="1"/>
        <end position="40"/>
    </location>
</feature>
<feature type="compositionally biased region" description="Basic and acidic residues" evidence="1">
    <location>
        <begin position="1"/>
        <end position="16"/>
    </location>
</feature>
<keyword evidence="3" id="KW-1185">Reference proteome</keyword>
<evidence type="ECO:0000313" key="3">
    <source>
        <dbReference type="Proteomes" id="UP000324222"/>
    </source>
</evidence>
<feature type="compositionally biased region" description="Pro residues" evidence="1">
    <location>
        <begin position="504"/>
        <end position="525"/>
    </location>
</feature>
<comment type="caution">
    <text evidence="2">The sequence shown here is derived from an EMBL/GenBank/DDBJ whole genome shotgun (WGS) entry which is preliminary data.</text>
</comment>
<evidence type="ECO:0000256" key="1">
    <source>
        <dbReference type="SAM" id="MobiDB-lite"/>
    </source>
</evidence>
<protein>
    <submittedName>
        <fullName evidence="2">Uncharacterized protein</fullName>
    </submittedName>
</protein>
<accession>A0A5B7GR18</accession>
<feature type="region of interest" description="Disordered" evidence="1">
    <location>
        <begin position="502"/>
        <end position="525"/>
    </location>
</feature>